<gene>
    <name evidence="10" type="ORF">FCM35_KLT17138</name>
</gene>
<dbReference type="GO" id="GO:0005886">
    <property type="term" value="C:plasma membrane"/>
    <property type="evidence" value="ECO:0007669"/>
    <property type="project" value="TreeGrafter"/>
</dbReference>
<dbReference type="Proteomes" id="UP000623129">
    <property type="component" value="Unassembled WGS sequence"/>
</dbReference>
<evidence type="ECO:0000256" key="4">
    <source>
        <dbReference type="ARBA" id="ARBA00022989"/>
    </source>
</evidence>
<evidence type="ECO:0000256" key="5">
    <source>
        <dbReference type="ARBA" id="ARBA00023043"/>
    </source>
</evidence>
<keyword evidence="4 8" id="KW-1133">Transmembrane helix</keyword>
<dbReference type="InterPro" id="IPR036770">
    <property type="entry name" value="Ankyrin_rpt-contain_sf"/>
</dbReference>
<dbReference type="Gene3D" id="1.25.40.20">
    <property type="entry name" value="Ankyrin repeat-containing domain"/>
    <property type="match status" value="2"/>
</dbReference>
<evidence type="ECO:0000256" key="2">
    <source>
        <dbReference type="ARBA" id="ARBA00022692"/>
    </source>
</evidence>
<evidence type="ECO:0000313" key="10">
    <source>
        <dbReference type="EMBL" id="KAF3338301.1"/>
    </source>
</evidence>
<dbReference type="InterPro" id="IPR026961">
    <property type="entry name" value="PGG_dom"/>
</dbReference>
<dbReference type="PROSITE" id="PS50088">
    <property type="entry name" value="ANK_REPEAT"/>
    <property type="match status" value="1"/>
</dbReference>
<dbReference type="PROSITE" id="PS50297">
    <property type="entry name" value="ANK_REP_REGION"/>
    <property type="match status" value="1"/>
</dbReference>
<comment type="caution">
    <text evidence="10">The sequence shown here is derived from an EMBL/GenBank/DDBJ whole genome shotgun (WGS) entry which is preliminary data.</text>
</comment>
<evidence type="ECO:0000256" key="6">
    <source>
        <dbReference type="ARBA" id="ARBA00023136"/>
    </source>
</evidence>
<keyword evidence="6 8" id="KW-0472">Membrane</keyword>
<dbReference type="SMART" id="SM00248">
    <property type="entry name" value="ANK"/>
    <property type="match status" value="7"/>
</dbReference>
<evidence type="ECO:0000259" key="9">
    <source>
        <dbReference type="Pfam" id="PF13962"/>
    </source>
</evidence>
<feature type="repeat" description="ANK" evidence="7">
    <location>
        <begin position="217"/>
        <end position="240"/>
    </location>
</feature>
<feature type="transmembrane region" description="Helical" evidence="8">
    <location>
        <begin position="481"/>
        <end position="502"/>
    </location>
</feature>
<keyword evidence="5 7" id="KW-0040">ANK repeat</keyword>
<dbReference type="PANTHER" id="PTHR24186">
    <property type="entry name" value="PROTEIN PHOSPHATASE 1 REGULATORY SUBUNIT"/>
    <property type="match status" value="1"/>
</dbReference>
<accession>A0A833RM05</accession>
<dbReference type="Pfam" id="PF12796">
    <property type="entry name" value="Ank_2"/>
    <property type="match status" value="1"/>
</dbReference>
<evidence type="ECO:0000313" key="11">
    <source>
        <dbReference type="Proteomes" id="UP000623129"/>
    </source>
</evidence>
<dbReference type="PANTHER" id="PTHR24186:SF50">
    <property type="entry name" value="ANKYRIN REPEAT-CONTAINING PROTEIN ITN1-LIKE ISOFORM X1"/>
    <property type="match status" value="1"/>
</dbReference>
<reference evidence="10" key="1">
    <citation type="submission" date="2020-01" db="EMBL/GenBank/DDBJ databases">
        <title>Genome sequence of Kobresia littledalei, the first chromosome-level genome in the family Cyperaceae.</title>
        <authorList>
            <person name="Qu G."/>
        </authorList>
    </citation>
    <scope>NUCLEOTIDE SEQUENCE</scope>
    <source>
        <strain evidence="10">C.B.Clarke</strain>
        <tissue evidence="10">Leaf</tissue>
    </source>
</reference>
<dbReference type="OrthoDB" id="303876at2759"/>
<dbReference type="Pfam" id="PF13962">
    <property type="entry name" value="PGG"/>
    <property type="match status" value="1"/>
</dbReference>
<evidence type="ECO:0000256" key="3">
    <source>
        <dbReference type="ARBA" id="ARBA00022737"/>
    </source>
</evidence>
<organism evidence="10 11">
    <name type="scientific">Carex littledalei</name>
    <dbReference type="NCBI Taxonomy" id="544730"/>
    <lineage>
        <taxon>Eukaryota</taxon>
        <taxon>Viridiplantae</taxon>
        <taxon>Streptophyta</taxon>
        <taxon>Embryophyta</taxon>
        <taxon>Tracheophyta</taxon>
        <taxon>Spermatophyta</taxon>
        <taxon>Magnoliopsida</taxon>
        <taxon>Liliopsida</taxon>
        <taxon>Poales</taxon>
        <taxon>Cyperaceae</taxon>
        <taxon>Cyperoideae</taxon>
        <taxon>Cariceae</taxon>
        <taxon>Carex</taxon>
        <taxon>Carex subgen. Euthyceras</taxon>
    </lineage>
</organism>
<evidence type="ECO:0000256" key="8">
    <source>
        <dbReference type="SAM" id="Phobius"/>
    </source>
</evidence>
<dbReference type="AlphaFoldDB" id="A0A833RM05"/>
<dbReference type="InterPro" id="IPR002110">
    <property type="entry name" value="Ankyrin_rpt"/>
</dbReference>
<dbReference type="SUPFAM" id="SSF48403">
    <property type="entry name" value="Ankyrin repeat"/>
    <property type="match status" value="1"/>
</dbReference>
<feature type="transmembrane region" description="Helical" evidence="8">
    <location>
        <begin position="401"/>
        <end position="424"/>
    </location>
</feature>
<feature type="transmembrane region" description="Helical" evidence="8">
    <location>
        <begin position="444"/>
        <end position="469"/>
    </location>
</feature>
<keyword evidence="11" id="KW-1185">Reference proteome</keyword>
<proteinExistence type="predicted"/>
<dbReference type="EMBL" id="SWLB01000005">
    <property type="protein sequence ID" value="KAF3338301.1"/>
    <property type="molecule type" value="Genomic_DNA"/>
</dbReference>
<keyword evidence="2 8" id="KW-0812">Transmembrane</keyword>
<name>A0A833RM05_9POAL</name>
<protein>
    <submittedName>
        <fullName evidence="10">Ankyrin repeat-containing protein</fullName>
    </submittedName>
</protein>
<evidence type="ECO:0000256" key="1">
    <source>
        <dbReference type="ARBA" id="ARBA00004141"/>
    </source>
</evidence>
<keyword evidence="3" id="KW-0677">Repeat</keyword>
<comment type="subcellular location">
    <subcellularLocation>
        <location evidence="1">Membrane</location>
        <topology evidence="1">Multi-pass membrane protein</topology>
    </subcellularLocation>
</comment>
<evidence type="ECO:0000256" key="7">
    <source>
        <dbReference type="PROSITE-ProRule" id="PRU00023"/>
    </source>
</evidence>
<sequence length="529" mass="58613">MEDTILHILSANGHENLLSKICTKDSSLLKARNVRNETPFHHAARFGHLNTILKLIEFAKSEFGEAELKELLRQKNCLGETTLHEAARHGHGAVVSTLMEEDLELAGLVNNDYVSPLYLATARGSLYMVHNMVAKMLNHEITPAFYSGPKELTALHAAVLQYPELTGEVVQLYPEPLGKGTDETRRTLHLVASTGNHKIAKLLLDKDRSLAYIKDSDGSFPVHAAVRMGHVKMIVLLLQRCPDSGQLLDGNGRNFLHIAMEAKNSYIIFKLLKKSKKKLSNSHWKKMFNKMLNTMDNNGDTPIHIAQNMDKMSLTAFDISVIQLRKSAGKTKILNGALRRRDTLDEFYIQNGGARFSTGLFQYYTKGQMSSETNLFRGAIQDHISATDPGGAKKKISSESLIAKAQLVGLGSVLIVTVTFAAVFSPPGSDYPDTYYSQAILRVFALRAFVAADCLAFFLSFLSTMVLIYSSNDENSDRMESNVVMSMNIFTIAAKCMVMALVSESIQYGATCEGVQVEKTTTETRSIWS</sequence>
<feature type="domain" description="PGG" evidence="9">
    <location>
        <begin position="403"/>
        <end position="504"/>
    </location>
</feature>